<evidence type="ECO:0000256" key="2">
    <source>
        <dbReference type="SAM" id="MobiDB-lite"/>
    </source>
</evidence>
<dbReference type="GO" id="GO:0005975">
    <property type="term" value="P:carbohydrate metabolic process"/>
    <property type="evidence" value="ECO:0007669"/>
    <property type="project" value="UniProtKB-ARBA"/>
</dbReference>
<evidence type="ECO:0000256" key="4">
    <source>
        <dbReference type="SAM" id="SignalP"/>
    </source>
</evidence>
<evidence type="ECO:0000313" key="7">
    <source>
        <dbReference type="Proteomes" id="UP000186132"/>
    </source>
</evidence>
<feature type="compositionally biased region" description="Low complexity" evidence="2">
    <location>
        <begin position="983"/>
        <end position="992"/>
    </location>
</feature>
<keyword evidence="1" id="KW-0677">Repeat</keyword>
<dbReference type="SUPFAM" id="SSF48239">
    <property type="entry name" value="Terpenoid cyclases/Protein prenyltransferases"/>
    <property type="match status" value="3"/>
</dbReference>
<keyword evidence="3" id="KW-0472">Membrane</keyword>
<feature type="region of interest" description="Disordered" evidence="2">
    <location>
        <begin position="287"/>
        <end position="324"/>
    </location>
</feature>
<dbReference type="OrthoDB" id="4401005at2"/>
<dbReference type="AlphaFoldDB" id="A0A1M5IT42"/>
<feature type="compositionally biased region" description="Gly residues" evidence="2">
    <location>
        <begin position="971"/>
        <end position="982"/>
    </location>
</feature>
<feature type="region of interest" description="Disordered" evidence="2">
    <location>
        <begin position="31"/>
        <end position="54"/>
    </location>
</feature>
<keyword evidence="3" id="KW-0812">Transmembrane</keyword>
<dbReference type="RefSeq" id="WP_073389232.1">
    <property type="nucleotide sequence ID" value="NZ_FQVU01000002.1"/>
</dbReference>
<reference evidence="6 7" key="1">
    <citation type="submission" date="2016-11" db="EMBL/GenBank/DDBJ databases">
        <authorList>
            <person name="Jaros S."/>
            <person name="Januszkiewicz K."/>
            <person name="Wedrychowicz H."/>
        </authorList>
    </citation>
    <scope>NUCLEOTIDE SEQUENCE [LARGE SCALE GENOMIC DNA]</scope>
    <source>
        <strain evidence="6 7">DSM 45627</strain>
    </source>
</reference>
<name>A0A1M5IT42_9ACTN</name>
<protein>
    <submittedName>
        <fullName evidence="6">Prenyltransferase and squalene oxidase repeat-containing protein</fullName>
    </submittedName>
</protein>
<feature type="signal peptide" evidence="4">
    <location>
        <begin position="1"/>
        <end position="32"/>
    </location>
</feature>
<organism evidence="6 7">
    <name type="scientific">Jatrophihabitans endophyticus</name>
    <dbReference type="NCBI Taxonomy" id="1206085"/>
    <lineage>
        <taxon>Bacteria</taxon>
        <taxon>Bacillati</taxon>
        <taxon>Actinomycetota</taxon>
        <taxon>Actinomycetes</taxon>
        <taxon>Jatrophihabitantales</taxon>
        <taxon>Jatrophihabitantaceae</taxon>
        <taxon>Jatrophihabitans</taxon>
    </lineage>
</organism>
<evidence type="ECO:0000259" key="5">
    <source>
        <dbReference type="Pfam" id="PF00432"/>
    </source>
</evidence>
<dbReference type="EMBL" id="FQVU01000002">
    <property type="protein sequence ID" value="SHG31494.1"/>
    <property type="molecule type" value="Genomic_DNA"/>
</dbReference>
<gene>
    <name evidence="6" type="ORF">SAMN05443575_1996</name>
</gene>
<proteinExistence type="predicted"/>
<dbReference type="STRING" id="1206085.SAMN05443575_1996"/>
<dbReference type="PANTHER" id="PTHR10559">
    <property type="entry name" value="TRANSCOBALAMIN-1/GASTRIC INTRINSIC FACTOR"/>
    <property type="match status" value="1"/>
</dbReference>
<dbReference type="InterPro" id="IPR013783">
    <property type="entry name" value="Ig-like_fold"/>
</dbReference>
<keyword evidence="4" id="KW-0732">Signal</keyword>
<feature type="domain" description="Prenyltransferase alpha-alpha toroid" evidence="5">
    <location>
        <begin position="472"/>
        <end position="600"/>
    </location>
</feature>
<dbReference type="Pfam" id="PF00432">
    <property type="entry name" value="Prenyltrans"/>
    <property type="match status" value="1"/>
</dbReference>
<dbReference type="InterPro" id="IPR001330">
    <property type="entry name" value="Prenyltrans"/>
</dbReference>
<dbReference type="GO" id="GO:0016740">
    <property type="term" value="F:transferase activity"/>
    <property type="evidence" value="ECO:0007669"/>
    <property type="project" value="UniProtKB-KW"/>
</dbReference>
<sequence>MTPCPTRRSRAVAAGVILLLAGALITAAPAGAKPAKTTKPAEPRKTTTSVSASRAVAGAPLALTARVRPRPTGGTMRFTIAGRTPKTCAKVAVRAGSARCAATAPAAGRRTVTVRYSGVRASAKSKHRAYRASSIRRTVTVAARPGTTPKPAAGTIVGSTGSCTTSKGALVAVSFATWSGPIVRGCDTTPTTGIDLLDTAGFTTAGTQHDGPQFLCRIGHALFDSGTQYPKPATESCVRTPPASAYWSYWLAPKGSNTWSYAQFGAYSQRTIDGDVQAWTYGATDVEGTTGKPAFTPNQVRAGSSATARSAPAAQRRAAPAPRADVGKATDYLLTAPNSAGDGPQLKDGHYYDQYDLGFADYGLTVDAVYALAASGSDDAALRRIMAFLDSAGTDGSDRSINDYTGVGTEYAGGGSVGKVALAALMTGYDPHAFAGHDLVATLAELVCTKAIDSVCAAPGNYRYSPSTFAQALPIIAQLRAGDAKGAKRPIAYLESLQHASGAFPSVLPGADSETDSTGIAAMALALVPGAEARTRLAKALSWLASQQTADGGFPGAAGDSTNSAAIAIQALRLDAQTYATRIERAEAFLAAAQNADGGFDVDADADGSDMRATTQVLGGVVGTPFGSVLDDLDAKDVGTSGATYLVDQLTGGDHYETVYDGTAYPDQGLTADGVFALLATGGHAASVSAMTSYLEKQVDAYADPTGANFGPYSGSLAKLALVAEATGGDPHSFGGADLLAVLAANVCTEAQGAGQPCVAVGDFRNNYATVSQALGVLALQASPDDGDHLAATDPAVVRLHQLQCDDGGFASTLRSAGDGCTSDVDTTGYAVQALAAVAGTDTWIGAAQHYLQDRQRTTGLFPGAAGDNANSTALAADALQSLVTALTSPTADPPQPQTITPIAPWQSSLRGLRSLATPAGGFALTGGAAPDLRASTQAVAAAAQRSLLELSGATILSLPRAAAADPPAVPGGGSSSGGTPSGPGTTSSAAGHGSGSPGTETSGAVPNGDSASPVADGAAGTADTGVPTLTLLLWAAALLTLGAALSVAARRGARPGRGGTHR</sequence>
<evidence type="ECO:0000256" key="3">
    <source>
        <dbReference type="SAM" id="Phobius"/>
    </source>
</evidence>
<keyword evidence="6" id="KW-0808">Transferase</keyword>
<dbReference type="Gene3D" id="1.50.10.20">
    <property type="match status" value="2"/>
</dbReference>
<feature type="region of interest" description="Disordered" evidence="2">
    <location>
        <begin position="964"/>
        <end position="1021"/>
    </location>
</feature>
<dbReference type="Proteomes" id="UP000186132">
    <property type="component" value="Unassembled WGS sequence"/>
</dbReference>
<dbReference type="Gene3D" id="2.60.40.10">
    <property type="entry name" value="Immunoglobulins"/>
    <property type="match status" value="1"/>
</dbReference>
<accession>A0A1M5IT42</accession>
<feature type="transmembrane region" description="Helical" evidence="3">
    <location>
        <begin position="1032"/>
        <end position="1050"/>
    </location>
</feature>
<keyword evidence="3" id="KW-1133">Transmembrane helix</keyword>
<evidence type="ECO:0000256" key="1">
    <source>
        <dbReference type="ARBA" id="ARBA00022737"/>
    </source>
</evidence>
<dbReference type="InterPro" id="IPR008930">
    <property type="entry name" value="Terpenoid_cyclase/PrenylTrfase"/>
</dbReference>
<dbReference type="PANTHER" id="PTHR10559:SF18">
    <property type="entry name" value="TRANSCOBALAMIN II"/>
    <property type="match status" value="1"/>
</dbReference>
<dbReference type="InterPro" id="IPR051588">
    <property type="entry name" value="Cobalamin_Transport"/>
</dbReference>
<feature type="chain" id="PRO_5012861267" evidence="4">
    <location>
        <begin position="33"/>
        <end position="1063"/>
    </location>
</feature>
<dbReference type="CDD" id="cd00688">
    <property type="entry name" value="ISOPREN_C2_like"/>
    <property type="match status" value="1"/>
</dbReference>
<evidence type="ECO:0000313" key="6">
    <source>
        <dbReference type="EMBL" id="SHG31494.1"/>
    </source>
</evidence>
<feature type="compositionally biased region" description="Low complexity" evidence="2">
    <location>
        <begin position="301"/>
        <end position="324"/>
    </location>
</feature>
<keyword evidence="7" id="KW-1185">Reference proteome</keyword>